<organism evidence="1 2">
    <name type="scientific">Leucothrix pacifica</name>
    <dbReference type="NCBI Taxonomy" id="1247513"/>
    <lineage>
        <taxon>Bacteria</taxon>
        <taxon>Pseudomonadati</taxon>
        <taxon>Pseudomonadota</taxon>
        <taxon>Gammaproteobacteria</taxon>
        <taxon>Thiotrichales</taxon>
        <taxon>Thiotrichaceae</taxon>
        <taxon>Leucothrix</taxon>
    </lineage>
</organism>
<protein>
    <submittedName>
        <fullName evidence="1">Uncharacterized protein</fullName>
    </submittedName>
</protein>
<gene>
    <name evidence="1" type="ORF">DKW60_16865</name>
</gene>
<proteinExistence type="predicted"/>
<dbReference type="RefSeq" id="WP_109838837.1">
    <property type="nucleotide sequence ID" value="NZ_QGKM01000056.1"/>
</dbReference>
<sequence length="137" mass="15785">MLEYLFFNQQYCDEFTETLANRNISFQIEHEAVQKSLNVKVPDFTNDELWNDIDSLYDELSEKDTLLLQESFEDDANVSTAGIYIQLANNQQTIAKVDPDVMNRILSSISMEEFNQFIEVIVDSVENPDDSPICKTS</sequence>
<dbReference type="OrthoDB" id="9796544at2"/>
<dbReference type="EMBL" id="QGKM01000056">
    <property type="protein sequence ID" value="PWQ94308.1"/>
    <property type="molecule type" value="Genomic_DNA"/>
</dbReference>
<keyword evidence="2" id="KW-1185">Reference proteome</keyword>
<accession>A0A317C701</accession>
<name>A0A317C701_9GAMM</name>
<reference evidence="1 2" key="1">
    <citation type="submission" date="2018-05" db="EMBL/GenBank/DDBJ databases">
        <title>Leucothrix arctica sp. nov., isolated from Arctic seawater.</title>
        <authorList>
            <person name="Choi A."/>
            <person name="Baek K."/>
        </authorList>
    </citation>
    <scope>NUCLEOTIDE SEQUENCE [LARGE SCALE GENOMIC DNA]</scope>
    <source>
        <strain evidence="1 2">JCM 18388</strain>
    </source>
</reference>
<evidence type="ECO:0000313" key="2">
    <source>
        <dbReference type="Proteomes" id="UP000245539"/>
    </source>
</evidence>
<evidence type="ECO:0000313" key="1">
    <source>
        <dbReference type="EMBL" id="PWQ94308.1"/>
    </source>
</evidence>
<dbReference type="AlphaFoldDB" id="A0A317C701"/>
<dbReference type="Proteomes" id="UP000245539">
    <property type="component" value="Unassembled WGS sequence"/>
</dbReference>
<comment type="caution">
    <text evidence="1">The sequence shown here is derived from an EMBL/GenBank/DDBJ whole genome shotgun (WGS) entry which is preliminary data.</text>
</comment>